<feature type="compositionally biased region" description="Pro residues" evidence="1">
    <location>
        <begin position="21"/>
        <end position="38"/>
    </location>
</feature>
<accession>A0A8H4KVP2</accession>
<protein>
    <submittedName>
        <fullName evidence="2">Uncharacterized protein</fullName>
    </submittedName>
</protein>
<name>A0A8H4KVP2_9HYPO</name>
<dbReference type="Proteomes" id="UP000605986">
    <property type="component" value="Unassembled WGS sequence"/>
</dbReference>
<proteinExistence type="predicted"/>
<feature type="region of interest" description="Disordered" evidence="1">
    <location>
        <begin position="1"/>
        <end position="41"/>
    </location>
</feature>
<organism evidence="2 3">
    <name type="scientific">Fusarium austroafricanum</name>
    <dbReference type="NCBI Taxonomy" id="2364996"/>
    <lineage>
        <taxon>Eukaryota</taxon>
        <taxon>Fungi</taxon>
        <taxon>Dikarya</taxon>
        <taxon>Ascomycota</taxon>
        <taxon>Pezizomycotina</taxon>
        <taxon>Sordariomycetes</taxon>
        <taxon>Hypocreomycetidae</taxon>
        <taxon>Hypocreales</taxon>
        <taxon>Nectriaceae</taxon>
        <taxon>Fusarium</taxon>
        <taxon>Fusarium concolor species complex</taxon>
    </lineage>
</organism>
<dbReference type="EMBL" id="JAADJG010000053">
    <property type="protein sequence ID" value="KAF4456519.1"/>
    <property type="molecule type" value="Genomic_DNA"/>
</dbReference>
<reference evidence="2" key="1">
    <citation type="submission" date="2020-01" db="EMBL/GenBank/DDBJ databases">
        <title>Identification and distribution of gene clusters putatively required for synthesis of sphingolipid metabolism inhibitors in phylogenetically diverse species of the filamentous fungus Fusarium.</title>
        <authorList>
            <person name="Kim H.-S."/>
            <person name="Busman M."/>
            <person name="Brown D.W."/>
            <person name="Divon H."/>
            <person name="Uhlig S."/>
            <person name="Proctor R.H."/>
        </authorList>
    </citation>
    <scope>NUCLEOTIDE SEQUENCE</scope>
    <source>
        <strain evidence="2">NRRL 53441</strain>
    </source>
</reference>
<dbReference type="AlphaFoldDB" id="A0A8H4KVP2"/>
<comment type="caution">
    <text evidence="2">The sequence shown here is derived from an EMBL/GenBank/DDBJ whole genome shotgun (WGS) entry which is preliminary data.</text>
</comment>
<keyword evidence="3" id="KW-1185">Reference proteome</keyword>
<gene>
    <name evidence="2" type="ORF">F53441_1351</name>
</gene>
<evidence type="ECO:0000313" key="3">
    <source>
        <dbReference type="Proteomes" id="UP000605986"/>
    </source>
</evidence>
<evidence type="ECO:0000313" key="2">
    <source>
        <dbReference type="EMBL" id="KAF4456519.1"/>
    </source>
</evidence>
<sequence>MEPTPDNSAPVIPTATLPFTGTPPPSPPDGKLYTPPPQVSDAGRAVNLKELIETNLKVIYPDRVSVVGVFR</sequence>
<evidence type="ECO:0000256" key="1">
    <source>
        <dbReference type="SAM" id="MobiDB-lite"/>
    </source>
</evidence>